<accession>A0AAD9MAN3</accession>
<dbReference type="InterPro" id="IPR013922">
    <property type="entry name" value="Cyclin_PHO80-like"/>
</dbReference>
<dbReference type="CDD" id="cd20558">
    <property type="entry name" value="CYCLIN_ScPCL7-like"/>
    <property type="match status" value="1"/>
</dbReference>
<feature type="region of interest" description="Disordered" evidence="1">
    <location>
        <begin position="1"/>
        <end position="50"/>
    </location>
</feature>
<dbReference type="Pfam" id="PF08613">
    <property type="entry name" value="Cyclin"/>
    <property type="match status" value="1"/>
</dbReference>
<dbReference type="AlphaFoldDB" id="A0AAD9MAN3"/>
<gene>
    <name evidence="2" type="ORF">P8C59_000696</name>
</gene>
<feature type="region of interest" description="Disordered" evidence="1">
    <location>
        <begin position="117"/>
        <end position="218"/>
    </location>
</feature>
<feature type="compositionally biased region" description="Polar residues" evidence="1">
    <location>
        <begin position="209"/>
        <end position="218"/>
    </location>
</feature>
<feature type="compositionally biased region" description="Basic and acidic residues" evidence="1">
    <location>
        <begin position="117"/>
        <end position="131"/>
    </location>
</feature>
<feature type="compositionally biased region" description="Low complexity" evidence="1">
    <location>
        <begin position="133"/>
        <end position="144"/>
    </location>
</feature>
<protein>
    <submittedName>
        <fullName evidence="2">Uncharacterized protein</fullName>
    </submittedName>
</protein>
<keyword evidence="3" id="KW-1185">Reference proteome</keyword>
<dbReference type="PANTHER" id="PTHR15615">
    <property type="match status" value="1"/>
</dbReference>
<feature type="compositionally biased region" description="Basic and acidic residues" evidence="1">
    <location>
        <begin position="1"/>
        <end position="11"/>
    </location>
</feature>
<reference evidence="2" key="1">
    <citation type="journal article" date="2023" name="Mol. Plant Microbe Interact.">
        <title>Elucidating the Obligate Nature and Biological Capacity of an Invasive Fungal Corn Pathogen.</title>
        <authorList>
            <person name="MacCready J.S."/>
            <person name="Roggenkamp E.M."/>
            <person name="Gdanetz K."/>
            <person name="Chilvers M.I."/>
        </authorList>
    </citation>
    <scope>NUCLEOTIDE SEQUENCE</scope>
    <source>
        <strain evidence="2">PM02</strain>
    </source>
</reference>
<dbReference type="GO" id="GO:0019901">
    <property type="term" value="F:protein kinase binding"/>
    <property type="evidence" value="ECO:0007669"/>
    <property type="project" value="InterPro"/>
</dbReference>
<dbReference type="EMBL" id="JAQQPM010000001">
    <property type="protein sequence ID" value="KAK2066918.1"/>
    <property type="molecule type" value="Genomic_DNA"/>
</dbReference>
<feature type="compositionally biased region" description="Gly residues" evidence="1">
    <location>
        <begin position="169"/>
        <end position="179"/>
    </location>
</feature>
<dbReference type="GO" id="GO:0000307">
    <property type="term" value="C:cyclin-dependent protein kinase holoenzyme complex"/>
    <property type="evidence" value="ECO:0007669"/>
    <property type="project" value="TreeGrafter"/>
</dbReference>
<evidence type="ECO:0000313" key="3">
    <source>
        <dbReference type="Proteomes" id="UP001217918"/>
    </source>
</evidence>
<dbReference type="PANTHER" id="PTHR15615:SF32">
    <property type="entry name" value="PROTEIN KINASE COMPLEX COMPONENT, PUTATIVE (AFU_ORTHOLOGUE AFUA_2G07660)-RELATED"/>
    <property type="match status" value="1"/>
</dbReference>
<comment type="caution">
    <text evidence="2">The sequence shown here is derived from an EMBL/GenBank/DDBJ whole genome shotgun (WGS) entry which is preliminary data.</text>
</comment>
<dbReference type="GO" id="GO:0005634">
    <property type="term" value="C:nucleus"/>
    <property type="evidence" value="ECO:0007669"/>
    <property type="project" value="TreeGrafter"/>
</dbReference>
<organism evidence="2 3">
    <name type="scientific">Phyllachora maydis</name>
    <dbReference type="NCBI Taxonomy" id="1825666"/>
    <lineage>
        <taxon>Eukaryota</taxon>
        <taxon>Fungi</taxon>
        <taxon>Dikarya</taxon>
        <taxon>Ascomycota</taxon>
        <taxon>Pezizomycotina</taxon>
        <taxon>Sordariomycetes</taxon>
        <taxon>Sordariomycetidae</taxon>
        <taxon>Phyllachorales</taxon>
        <taxon>Phyllachoraceae</taxon>
        <taxon>Phyllachora</taxon>
    </lineage>
</organism>
<dbReference type="Gene3D" id="1.10.472.10">
    <property type="entry name" value="Cyclin-like"/>
    <property type="match status" value="1"/>
</dbReference>
<name>A0AAD9MAN3_9PEZI</name>
<feature type="compositionally biased region" description="Basic residues" evidence="1">
    <location>
        <begin position="194"/>
        <end position="203"/>
    </location>
</feature>
<evidence type="ECO:0000313" key="2">
    <source>
        <dbReference type="EMBL" id="KAK2066918.1"/>
    </source>
</evidence>
<evidence type="ECO:0000256" key="1">
    <source>
        <dbReference type="SAM" id="MobiDB-lite"/>
    </source>
</evidence>
<dbReference type="GO" id="GO:0016538">
    <property type="term" value="F:cyclin-dependent protein serine/threonine kinase regulator activity"/>
    <property type="evidence" value="ECO:0007669"/>
    <property type="project" value="TreeGrafter"/>
</dbReference>
<sequence>MSPTLLDHHDVATSGNNSCTHPPPPADAKADASAYSLPPPPPSPSKDPRLVEIATQEALARPRGRSRGEHGIFALTPPQALELLGAGIEVLVAATGDVPPTPPPRSPMLPAMRDMEAEKKSLVRSTSEKNLARLRSGSISSPRPGRSPRKLASAPRPLTPMKPAHDGGFEGVGDGGAETGGRRESIDGVQLRHGPNHHNHQQHHPLSAPKTQQGPQQQASFEPYVVIGANSQPLNLQHSAITRKFYSKQPPPIGIADYLRRIHRFCPMSTAVYLAASLYIHRLAVIEGAIAVTSRNAHRLLLAGLRVAMKALEDASFSHEKMAQVGGVSQVELARLEISFCFLTGFELVVTEAMLEEHWGVLRDETEA</sequence>
<dbReference type="Proteomes" id="UP001217918">
    <property type="component" value="Unassembled WGS sequence"/>
</dbReference>
<proteinExistence type="predicted"/>